<dbReference type="RefSeq" id="WP_227408398.1">
    <property type="nucleotide sequence ID" value="NZ_JAJDKQ010000005.1"/>
</dbReference>
<protein>
    <submittedName>
        <fullName evidence="1">Uncharacterized protein</fullName>
    </submittedName>
</protein>
<reference evidence="1" key="1">
    <citation type="submission" date="2021-10" db="EMBL/GenBank/DDBJ databases">
        <title>Collection of gut derived symbiotic bacterial strains cultured from healthy donors.</title>
        <authorList>
            <person name="Lin H."/>
            <person name="Littmann E."/>
            <person name="Kohout C."/>
            <person name="Pamer E.G."/>
        </authorList>
    </citation>
    <scope>NUCLEOTIDE SEQUENCE</scope>
    <source>
        <strain evidence="1">DFI.5.2</strain>
    </source>
</reference>
<evidence type="ECO:0000313" key="2">
    <source>
        <dbReference type="Proteomes" id="UP001197827"/>
    </source>
</evidence>
<evidence type="ECO:0000313" key="1">
    <source>
        <dbReference type="EMBL" id="MCB8561247.1"/>
    </source>
</evidence>
<proteinExistence type="predicted"/>
<gene>
    <name evidence="1" type="ORF">LJD74_04360</name>
</gene>
<name>A0AAW4VG64_9FIRM</name>
<accession>A0AAW4VG64</accession>
<dbReference type="Proteomes" id="UP001197827">
    <property type="component" value="Unassembled WGS sequence"/>
</dbReference>
<dbReference type="AlphaFoldDB" id="A0AAW4VG64"/>
<dbReference type="EMBL" id="JAJDKQ010000005">
    <property type="protein sequence ID" value="MCB8561247.1"/>
    <property type="molecule type" value="Genomic_DNA"/>
</dbReference>
<sequence>MEKCGTTVNNEDVAPYFKESSVVILCKVMGKSDFDSKSVDEHVYEWYQEEGVHSQYYGEIVKVLVKHYK</sequence>
<organism evidence="1 2">
    <name type="scientific">Faecalibacillus intestinalis</name>
    <dbReference type="NCBI Taxonomy" id="1982626"/>
    <lineage>
        <taxon>Bacteria</taxon>
        <taxon>Bacillati</taxon>
        <taxon>Bacillota</taxon>
        <taxon>Erysipelotrichia</taxon>
        <taxon>Erysipelotrichales</taxon>
        <taxon>Coprobacillaceae</taxon>
        <taxon>Faecalibacillus</taxon>
    </lineage>
</organism>
<comment type="caution">
    <text evidence="1">The sequence shown here is derived from an EMBL/GenBank/DDBJ whole genome shotgun (WGS) entry which is preliminary data.</text>
</comment>